<dbReference type="Proteomes" id="UP000563524">
    <property type="component" value="Unassembled WGS sequence"/>
</dbReference>
<name>A0A840I0W8_9PROT</name>
<feature type="compositionally biased region" description="Low complexity" evidence="1">
    <location>
        <begin position="64"/>
        <end position="88"/>
    </location>
</feature>
<accession>A0A840I0W8</accession>
<sequence>MPLLTTLALIALQDSLLSPVEQGVMACMDVSDGAARLACYDRTAQPLRQMRQDMLLPPQPAPAPSASATPYPAPRAAPSAGSPYAASPSPTPPQRSEGPDGALPQDMPVARIDFSARDKAYITLANGEVWRQLNSDSTDLSRKVDDIKTATIREGALGSRRMRLEPLGRTIRVRQDD</sequence>
<evidence type="ECO:0000313" key="3">
    <source>
        <dbReference type="Proteomes" id="UP000563524"/>
    </source>
</evidence>
<dbReference type="AlphaFoldDB" id="A0A840I0W8"/>
<dbReference type="EMBL" id="JACHOB010000001">
    <property type="protein sequence ID" value="MBB4657985.1"/>
    <property type="molecule type" value="Genomic_DNA"/>
</dbReference>
<proteinExistence type="predicted"/>
<evidence type="ECO:0000256" key="1">
    <source>
        <dbReference type="SAM" id="MobiDB-lite"/>
    </source>
</evidence>
<dbReference type="RefSeq" id="WP_183815483.1">
    <property type="nucleotide sequence ID" value="NZ_JACHOB010000001.1"/>
</dbReference>
<comment type="caution">
    <text evidence="2">The sequence shown here is derived from an EMBL/GenBank/DDBJ whole genome shotgun (WGS) entry which is preliminary data.</text>
</comment>
<keyword evidence="3" id="KW-1185">Reference proteome</keyword>
<reference evidence="2 3" key="1">
    <citation type="submission" date="2020-08" db="EMBL/GenBank/DDBJ databases">
        <title>Genomic Encyclopedia of Type Strains, Phase IV (KMG-IV): sequencing the most valuable type-strain genomes for metagenomic binning, comparative biology and taxonomic classification.</title>
        <authorList>
            <person name="Goeker M."/>
        </authorList>
    </citation>
    <scope>NUCLEOTIDE SEQUENCE [LARGE SCALE GENOMIC DNA]</scope>
    <source>
        <strain evidence="2 3">DSM 102850</strain>
    </source>
</reference>
<evidence type="ECO:0000313" key="2">
    <source>
        <dbReference type="EMBL" id="MBB4657985.1"/>
    </source>
</evidence>
<feature type="region of interest" description="Disordered" evidence="1">
    <location>
        <begin position="55"/>
        <end position="106"/>
    </location>
</feature>
<gene>
    <name evidence="2" type="ORF">GGQ59_000485</name>
</gene>
<protein>
    <submittedName>
        <fullName evidence="2">Uncharacterized protein</fullName>
    </submittedName>
</protein>
<organism evidence="2 3">
    <name type="scientific">Parvularcula dongshanensis</name>
    <dbReference type="NCBI Taxonomy" id="1173995"/>
    <lineage>
        <taxon>Bacteria</taxon>
        <taxon>Pseudomonadati</taxon>
        <taxon>Pseudomonadota</taxon>
        <taxon>Alphaproteobacteria</taxon>
        <taxon>Parvularculales</taxon>
        <taxon>Parvularculaceae</taxon>
        <taxon>Parvularcula</taxon>
    </lineage>
</organism>